<dbReference type="AlphaFoldDB" id="A0A5A7RGD4"/>
<sequence length="144" mass="15776">MKKNIKQPLSISISISSVHLPTSNFKLERELGPDVNYIEYRLFRLNESIAAAASSSRNWGNRRRKPWVIDIEDLDDGVFDAVLEAEEEVGVAEADVCVNSHGKEAEAHEGEVDVGGGAGFVAFTGDTRVSWESCGLRLVIVVES</sequence>
<comment type="caution">
    <text evidence="1">The sequence shown here is derived from an EMBL/GenBank/DDBJ whole genome shotgun (WGS) entry which is preliminary data.</text>
</comment>
<keyword evidence="2" id="KW-1185">Reference proteome</keyword>
<proteinExistence type="predicted"/>
<name>A0A5A7RGD4_STRAF</name>
<accession>A0A5A7RGD4</accession>
<evidence type="ECO:0000313" key="2">
    <source>
        <dbReference type="Proteomes" id="UP000325081"/>
    </source>
</evidence>
<organism evidence="1 2">
    <name type="scientific">Striga asiatica</name>
    <name type="common">Asiatic witchweed</name>
    <name type="synonym">Buchnera asiatica</name>
    <dbReference type="NCBI Taxonomy" id="4170"/>
    <lineage>
        <taxon>Eukaryota</taxon>
        <taxon>Viridiplantae</taxon>
        <taxon>Streptophyta</taxon>
        <taxon>Embryophyta</taxon>
        <taxon>Tracheophyta</taxon>
        <taxon>Spermatophyta</taxon>
        <taxon>Magnoliopsida</taxon>
        <taxon>eudicotyledons</taxon>
        <taxon>Gunneridae</taxon>
        <taxon>Pentapetalae</taxon>
        <taxon>asterids</taxon>
        <taxon>lamiids</taxon>
        <taxon>Lamiales</taxon>
        <taxon>Orobanchaceae</taxon>
        <taxon>Buchnereae</taxon>
        <taxon>Striga</taxon>
    </lineage>
</organism>
<gene>
    <name evidence="1" type="ORF">STAS_34008</name>
</gene>
<protein>
    <submittedName>
        <fullName evidence="1">Homolog of yeast ADA2 2B</fullName>
    </submittedName>
</protein>
<evidence type="ECO:0000313" key="1">
    <source>
        <dbReference type="EMBL" id="GER56283.1"/>
    </source>
</evidence>
<reference evidence="2" key="1">
    <citation type="journal article" date="2019" name="Curr. Biol.">
        <title>Genome Sequence of Striga asiatica Provides Insight into the Evolution of Plant Parasitism.</title>
        <authorList>
            <person name="Yoshida S."/>
            <person name="Kim S."/>
            <person name="Wafula E.K."/>
            <person name="Tanskanen J."/>
            <person name="Kim Y.M."/>
            <person name="Honaas L."/>
            <person name="Yang Z."/>
            <person name="Spallek T."/>
            <person name="Conn C.E."/>
            <person name="Ichihashi Y."/>
            <person name="Cheong K."/>
            <person name="Cui S."/>
            <person name="Der J.P."/>
            <person name="Gundlach H."/>
            <person name="Jiao Y."/>
            <person name="Hori C."/>
            <person name="Ishida J.K."/>
            <person name="Kasahara H."/>
            <person name="Kiba T."/>
            <person name="Kim M.S."/>
            <person name="Koo N."/>
            <person name="Laohavisit A."/>
            <person name="Lee Y.H."/>
            <person name="Lumba S."/>
            <person name="McCourt P."/>
            <person name="Mortimer J.C."/>
            <person name="Mutuku J.M."/>
            <person name="Nomura T."/>
            <person name="Sasaki-Sekimoto Y."/>
            <person name="Seto Y."/>
            <person name="Wang Y."/>
            <person name="Wakatake T."/>
            <person name="Sakakibara H."/>
            <person name="Demura T."/>
            <person name="Yamaguchi S."/>
            <person name="Yoneyama K."/>
            <person name="Manabe R.I."/>
            <person name="Nelson D.C."/>
            <person name="Schulman A.H."/>
            <person name="Timko M.P."/>
            <person name="dePamphilis C.W."/>
            <person name="Choi D."/>
            <person name="Shirasu K."/>
        </authorList>
    </citation>
    <scope>NUCLEOTIDE SEQUENCE [LARGE SCALE GENOMIC DNA]</scope>
    <source>
        <strain evidence="2">cv. UVA1</strain>
    </source>
</reference>
<dbReference type="Proteomes" id="UP000325081">
    <property type="component" value="Unassembled WGS sequence"/>
</dbReference>
<dbReference type="EMBL" id="BKCP01012625">
    <property type="protein sequence ID" value="GER56283.1"/>
    <property type="molecule type" value="Genomic_DNA"/>
</dbReference>